<evidence type="ECO:0008006" key="3">
    <source>
        <dbReference type="Google" id="ProtNLM"/>
    </source>
</evidence>
<dbReference type="AlphaFoldDB" id="A0A409VV21"/>
<protein>
    <recommendedName>
        <fullName evidence="3">F-box domain-containing protein</fullName>
    </recommendedName>
</protein>
<evidence type="ECO:0000313" key="1">
    <source>
        <dbReference type="EMBL" id="PPQ70104.1"/>
    </source>
</evidence>
<dbReference type="SUPFAM" id="SSF52047">
    <property type="entry name" value="RNI-like"/>
    <property type="match status" value="1"/>
</dbReference>
<dbReference type="OrthoDB" id="10441740at2759"/>
<reference evidence="1 2" key="1">
    <citation type="journal article" date="2018" name="Evol. Lett.">
        <title>Horizontal gene cluster transfer increased hallucinogenic mushroom diversity.</title>
        <authorList>
            <person name="Reynolds H.T."/>
            <person name="Vijayakumar V."/>
            <person name="Gluck-Thaler E."/>
            <person name="Korotkin H.B."/>
            <person name="Matheny P.B."/>
            <person name="Slot J.C."/>
        </authorList>
    </citation>
    <scope>NUCLEOTIDE SEQUENCE [LARGE SCALE GENOMIC DNA]</scope>
    <source>
        <strain evidence="1 2">2631</strain>
    </source>
</reference>
<dbReference type="InParanoid" id="A0A409VV21"/>
<evidence type="ECO:0000313" key="2">
    <source>
        <dbReference type="Proteomes" id="UP000283269"/>
    </source>
</evidence>
<organism evidence="1 2">
    <name type="scientific">Psilocybe cyanescens</name>
    <dbReference type="NCBI Taxonomy" id="93625"/>
    <lineage>
        <taxon>Eukaryota</taxon>
        <taxon>Fungi</taxon>
        <taxon>Dikarya</taxon>
        <taxon>Basidiomycota</taxon>
        <taxon>Agaricomycotina</taxon>
        <taxon>Agaricomycetes</taxon>
        <taxon>Agaricomycetidae</taxon>
        <taxon>Agaricales</taxon>
        <taxon>Agaricineae</taxon>
        <taxon>Strophariaceae</taxon>
        <taxon>Psilocybe</taxon>
    </lineage>
</organism>
<dbReference type="EMBL" id="NHYD01003914">
    <property type="protein sequence ID" value="PPQ70104.1"/>
    <property type="molecule type" value="Genomic_DNA"/>
</dbReference>
<accession>A0A409VV21</accession>
<proteinExistence type="predicted"/>
<sequence>MPSLLRPVLPTELFEEIMGHTALSTHSTTTLRACSQVNSTMYYLSQKLLFREVTITYTLETASHPDSAFITPTTISIFDRADGPATGLKFYDFLQQSRHIQPYVRTLKLQFLEGGRTISPHRHIFSLQSILSLLRKLETLVFCRLWGIGSDTYQEIEFNPMTIRNFRKSLLSLPYSVRHLDTRGFAMFPLSLVLQCPVGLQKLSFTRLDDALPVGPFYQRLKLVSLDMGTCSPLSQAGIDVSLLKHLRISTQPEFPFLEAQVRSIVDGCKDTLEHLEISAEWLKRRIPDGVQAFTQQLEGLAGSLQLRSHVALRRVTFSVIFSWLNAEAGTDEEDLRVWESFVAVIRALLLDTPQVTSVTLSVQIHLIGIEGESGILRSLVFPGISDLAMLTTHYAFGKNIKVVLQELRHYRTPHESLISMNKFWTRMFVPLDQ</sequence>
<gene>
    <name evidence="1" type="ORF">CVT25_005609</name>
</gene>
<name>A0A409VV21_PSICY</name>
<keyword evidence="2" id="KW-1185">Reference proteome</keyword>
<dbReference type="Proteomes" id="UP000283269">
    <property type="component" value="Unassembled WGS sequence"/>
</dbReference>
<comment type="caution">
    <text evidence="1">The sequence shown here is derived from an EMBL/GenBank/DDBJ whole genome shotgun (WGS) entry which is preliminary data.</text>
</comment>